<evidence type="ECO:0000313" key="4">
    <source>
        <dbReference type="Proteomes" id="UP000612055"/>
    </source>
</evidence>
<evidence type="ECO:0000256" key="2">
    <source>
        <dbReference type="SAM" id="Phobius"/>
    </source>
</evidence>
<accession>A0A835XLB6</accession>
<feature type="transmembrane region" description="Helical" evidence="2">
    <location>
        <begin position="294"/>
        <end position="314"/>
    </location>
</feature>
<dbReference type="EMBL" id="JAEHOE010000231">
    <property type="protein sequence ID" value="KAG2482344.1"/>
    <property type="molecule type" value="Genomic_DNA"/>
</dbReference>
<dbReference type="Pfam" id="PF04087">
    <property type="entry name" value="DUF389"/>
    <property type="match status" value="1"/>
</dbReference>
<feature type="compositionally biased region" description="Gly residues" evidence="1">
    <location>
        <begin position="585"/>
        <end position="596"/>
    </location>
</feature>
<evidence type="ECO:0008006" key="5">
    <source>
        <dbReference type="Google" id="ProtNLM"/>
    </source>
</evidence>
<dbReference type="PANTHER" id="PTHR20992:SF9">
    <property type="entry name" value="AT15442P-RELATED"/>
    <property type="match status" value="1"/>
</dbReference>
<feature type="region of interest" description="Disordered" evidence="1">
    <location>
        <begin position="383"/>
        <end position="431"/>
    </location>
</feature>
<organism evidence="3 4">
    <name type="scientific">Edaphochlamys debaryana</name>
    <dbReference type="NCBI Taxonomy" id="47281"/>
    <lineage>
        <taxon>Eukaryota</taxon>
        <taxon>Viridiplantae</taxon>
        <taxon>Chlorophyta</taxon>
        <taxon>core chlorophytes</taxon>
        <taxon>Chlorophyceae</taxon>
        <taxon>CS clade</taxon>
        <taxon>Chlamydomonadales</taxon>
        <taxon>Chlamydomonadales incertae sedis</taxon>
        <taxon>Edaphochlamys</taxon>
    </lineage>
</organism>
<keyword evidence="2" id="KW-1133">Transmembrane helix</keyword>
<gene>
    <name evidence="3" type="ORF">HYH03_018732</name>
</gene>
<protein>
    <recommendedName>
        <fullName evidence="5">DUF389 domain-containing protein</fullName>
    </recommendedName>
</protein>
<feature type="transmembrane region" description="Helical" evidence="2">
    <location>
        <begin position="248"/>
        <end position="274"/>
    </location>
</feature>
<keyword evidence="2" id="KW-0812">Transmembrane</keyword>
<feature type="transmembrane region" description="Helical" evidence="2">
    <location>
        <begin position="176"/>
        <end position="201"/>
    </location>
</feature>
<dbReference type="AlphaFoldDB" id="A0A835XLB6"/>
<comment type="caution">
    <text evidence="3">The sequence shown here is derived from an EMBL/GenBank/DDBJ whole genome shotgun (WGS) entry which is preliminary data.</text>
</comment>
<proteinExistence type="predicted"/>
<dbReference type="InterPro" id="IPR005240">
    <property type="entry name" value="DUF389"/>
</dbReference>
<feature type="compositionally biased region" description="Low complexity" evidence="1">
    <location>
        <begin position="383"/>
        <end position="413"/>
    </location>
</feature>
<feature type="transmembrane region" description="Helical" evidence="2">
    <location>
        <begin position="119"/>
        <end position="137"/>
    </location>
</feature>
<feature type="region of interest" description="Disordered" evidence="1">
    <location>
        <begin position="481"/>
        <end position="507"/>
    </location>
</feature>
<feature type="region of interest" description="Disordered" evidence="1">
    <location>
        <begin position="546"/>
        <end position="623"/>
    </location>
</feature>
<feature type="compositionally biased region" description="Low complexity" evidence="1">
    <location>
        <begin position="607"/>
        <end position="616"/>
    </location>
</feature>
<evidence type="ECO:0000256" key="1">
    <source>
        <dbReference type="SAM" id="MobiDB-lite"/>
    </source>
</evidence>
<keyword evidence="4" id="KW-1185">Reference proteome</keyword>
<sequence>MRKVFVNIPADREGLVLDVLQGACQLKNVTRSTDGDTSTLSCYITCKESGVVLHELDKVGCGVAYGKVALLPVHLVKPLPNLRERHLTELVRKSTWTLRGRMATEEIMTSVLAGTELDFDYLGFVVVAGWIAAVGLATNNAVMIVASMLVSPLMGPILAFSFGVSVHDRYLIMKGFIAEVVGGAVTFTVGLITGFVVSGWTGVAHTYDWPTGEMSSRGQPSGLIVGVLFAVPSGAGVALSTTQGGANALVGVAIAASLLPPIVNCGMCVGFAAAGAVRANLSQEEFYRVGSISLALYGVNVICIFSVCLLFFWIKDIRRVRKQLTVYTHLPPVTPRKVDKPEVKAGRSRKKASGGGGGSAVSIGAAAGAAAATGAQQVTIEMQPSHTSASGAAPGASAASNASMASTVSTASSVDGQDGLRHRSKRGSRLGNLSGAFSEALLGAAGGGGGAVPSGGTDNSTVSLKLALLLGALVKGQQQSAAAGRAPSNASVGSAGSKKAPPPRALGRGWQRLRQVVLEEELSLQEILEAAEAAAEAAIAEMTGKRGTLALGPGPGPGVEPVEEGDEALSDGSDSSTEEEEGQACKGGAGANGGAEGAAKGEEGAAKKPVPAAAGAQLGAGTE</sequence>
<dbReference type="OrthoDB" id="543859at2759"/>
<reference evidence="3" key="1">
    <citation type="journal article" date="2020" name="bioRxiv">
        <title>Comparative genomics of Chlamydomonas.</title>
        <authorList>
            <person name="Craig R.J."/>
            <person name="Hasan A.R."/>
            <person name="Ness R.W."/>
            <person name="Keightley P.D."/>
        </authorList>
    </citation>
    <scope>NUCLEOTIDE SEQUENCE</scope>
    <source>
        <strain evidence="3">CCAP 11/70</strain>
    </source>
</reference>
<dbReference type="Proteomes" id="UP000612055">
    <property type="component" value="Unassembled WGS sequence"/>
</dbReference>
<feature type="region of interest" description="Disordered" evidence="1">
    <location>
        <begin position="335"/>
        <end position="358"/>
    </location>
</feature>
<name>A0A835XLB6_9CHLO</name>
<evidence type="ECO:0000313" key="3">
    <source>
        <dbReference type="EMBL" id="KAG2482344.1"/>
    </source>
</evidence>
<dbReference type="PANTHER" id="PTHR20992">
    <property type="entry name" value="AT15442P-RELATED"/>
    <property type="match status" value="1"/>
</dbReference>
<feature type="compositionally biased region" description="Basic and acidic residues" evidence="1">
    <location>
        <begin position="336"/>
        <end position="345"/>
    </location>
</feature>
<feature type="transmembrane region" description="Helical" evidence="2">
    <location>
        <begin position="221"/>
        <end position="241"/>
    </location>
</feature>
<keyword evidence="2" id="KW-0472">Membrane</keyword>
<feature type="transmembrane region" description="Helical" evidence="2">
    <location>
        <begin position="143"/>
        <end position="164"/>
    </location>
</feature>